<dbReference type="GO" id="GO:0016020">
    <property type="term" value="C:membrane"/>
    <property type="evidence" value="ECO:0007669"/>
    <property type="project" value="UniProtKB-SubCell"/>
</dbReference>
<feature type="transmembrane region" description="Helical" evidence="6">
    <location>
        <begin position="59"/>
        <end position="80"/>
    </location>
</feature>
<evidence type="ECO:0000313" key="7">
    <source>
        <dbReference type="EMBL" id="PWG03767.1"/>
    </source>
</evidence>
<dbReference type="InterPro" id="IPR002549">
    <property type="entry name" value="AI-2E-like"/>
</dbReference>
<evidence type="ECO:0000256" key="3">
    <source>
        <dbReference type="ARBA" id="ARBA00022692"/>
    </source>
</evidence>
<keyword evidence="8" id="KW-1185">Reference proteome</keyword>
<dbReference type="OrthoDB" id="5761230at2"/>
<dbReference type="Pfam" id="PF01594">
    <property type="entry name" value="AI-2E_transport"/>
    <property type="match status" value="1"/>
</dbReference>
<evidence type="ECO:0000256" key="1">
    <source>
        <dbReference type="ARBA" id="ARBA00004141"/>
    </source>
</evidence>
<protein>
    <submittedName>
        <fullName evidence="7">AI-2E family transporter</fullName>
    </submittedName>
</protein>
<accession>A0A2U2J624</accession>
<proteinExistence type="inferred from homology"/>
<feature type="transmembrane region" description="Helical" evidence="6">
    <location>
        <begin position="221"/>
        <end position="240"/>
    </location>
</feature>
<feature type="transmembrane region" description="Helical" evidence="6">
    <location>
        <begin position="286"/>
        <end position="319"/>
    </location>
</feature>
<evidence type="ECO:0000256" key="4">
    <source>
        <dbReference type="ARBA" id="ARBA00022989"/>
    </source>
</evidence>
<feature type="transmembrane region" description="Helical" evidence="6">
    <location>
        <begin position="135"/>
        <end position="158"/>
    </location>
</feature>
<feature type="transmembrane region" description="Helical" evidence="6">
    <location>
        <begin position="30"/>
        <end position="47"/>
    </location>
</feature>
<evidence type="ECO:0000313" key="8">
    <source>
        <dbReference type="Proteomes" id="UP000245916"/>
    </source>
</evidence>
<keyword evidence="5 6" id="KW-0472">Membrane</keyword>
<dbReference type="PANTHER" id="PTHR21716:SF62">
    <property type="entry name" value="TRANSPORT PROTEIN YDBI-RELATED"/>
    <property type="match status" value="1"/>
</dbReference>
<feature type="transmembrane region" description="Helical" evidence="6">
    <location>
        <begin position="194"/>
        <end position="215"/>
    </location>
</feature>
<dbReference type="AlphaFoldDB" id="A0A2U2J624"/>
<dbReference type="EMBL" id="QFFF01000001">
    <property type="protein sequence ID" value="PWG03767.1"/>
    <property type="molecule type" value="Genomic_DNA"/>
</dbReference>
<dbReference type="GO" id="GO:0055085">
    <property type="term" value="P:transmembrane transport"/>
    <property type="evidence" value="ECO:0007669"/>
    <property type="project" value="TreeGrafter"/>
</dbReference>
<comment type="caution">
    <text evidence="7">The sequence shown here is derived from an EMBL/GenBank/DDBJ whole genome shotgun (WGS) entry which is preliminary data.</text>
</comment>
<comment type="subcellular location">
    <subcellularLocation>
        <location evidence="1">Membrane</location>
        <topology evidence="1">Multi-pass membrane protein</topology>
    </subcellularLocation>
</comment>
<gene>
    <name evidence="7" type="ORF">DF286_01045</name>
</gene>
<feature type="transmembrane region" description="Helical" evidence="6">
    <location>
        <begin position="7"/>
        <end position="24"/>
    </location>
</feature>
<feature type="transmembrane region" description="Helical" evidence="6">
    <location>
        <begin position="247"/>
        <end position="266"/>
    </location>
</feature>
<name>A0A2U2J624_9SPHN</name>
<dbReference type="PANTHER" id="PTHR21716">
    <property type="entry name" value="TRANSMEMBRANE PROTEIN"/>
    <property type="match status" value="1"/>
</dbReference>
<keyword evidence="3 6" id="KW-0812">Transmembrane</keyword>
<sequence>MGHRRFIERLLITVAVAAVALLLWRLRGLLILVFGAVLVAVVLSAMADPLRKRLGLPNVLALLLALAALLALFGTAFWLFGAEVIGQASALRESIPEAWQDLQDRLEPFGLAEPLREWVQSLGSGDGVLTRVGGIVASIGGGLADLLLVLVGGIYLAAQPRLYRSGLIKLVPERGRSLAAQAFDDSGRALRLWLLGRLVSMTLVGLLTWIGLWLIGVPAALTLGLVSAILEFVPFLGPIIASVPAILLAFALSPEAALWTAGLYLVVQQLEGNLIEPMVQQRAVSLPPALLVFALVSGGLLFGMAGILLAAPLTVVLFVTVKRLYVREALGTPTSLPTEGD</sequence>
<dbReference type="Proteomes" id="UP000245916">
    <property type="component" value="Unassembled WGS sequence"/>
</dbReference>
<evidence type="ECO:0000256" key="5">
    <source>
        <dbReference type="ARBA" id="ARBA00023136"/>
    </source>
</evidence>
<comment type="similarity">
    <text evidence="2">Belongs to the autoinducer-2 exporter (AI-2E) (TC 2.A.86) family.</text>
</comment>
<evidence type="ECO:0000256" key="2">
    <source>
        <dbReference type="ARBA" id="ARBA00009773"/>
    </source>
</evidence>
<reference evidence="7 8" key="1">
    <citation type="submission" date="2018-05" db="EMBL/GenBank/DDBJ databases">
        <title>Genome of Sphingosinicella humi QZX222.</title>
        <authorList>
            <person name="Qiao Z."/>
            <person name="Wang G."/>
        </authorList>
    </citation>
    <scope>NUCLEOTIDE SEQUENCE [LARGE SCALE GENOMIC DNA]</scope>
    <source>
        <strain evidence="7 8">QZX222</strain>
    </source>
</reference>
<evidence type="ECO:0000256" key="6">
    <source>
        <dbReference type="SAM" id="Phobius"/>
    </source>
</evidence>
<keyword evidence="4 6" id="KW-1133">Transmembrane helix</keyword>
<organism evidence="7 8">
    <name type="scientific">Allosphingosinicella humi</name>
    <dbReference type="NCBI Taxonomy" id="2068657"/>
    <lineage>
        <taxon>Bacteria</taxon>
        <taxon>Pseudomonadati</taxon>
        <taxon>Pseudomonadota</taxon>
        <taxon>Alphaproteobacteria</taxon>
        <taxon>Sphingomonadales</taxon>
        <taxon>Sphingomonadaceae</taxon>
        <taxon>Allosphingosinicella</taxon>
    </lineage>
</organism>